<dbReference type="GO" id="GO:0005615">
    <property type="term" value="C:extracellular space"/>
    <property type="evidence" value="ECO:0007669"/>
    <property type="project" value="TreeGrafter"/>
</dbReference>
<dbReference type="InterPro" id="IPR038606">
    <property type="entry name" value="To_sf"/>
</dbReference>
<dbReference type="InterPro" id="IPR010562">
    <property type="entry name" value="Haemolymph_juvenile_hormone-bd"/>
</dbReference>
<protein>
    <recommendedName>
        <fullName evidence="3">Hemolymph juvenile hormone-binding protein</fullName>
    </recommendedName>
</protein>
<dbReference type="EMBL" id="VTPC01061759">
    <property type="protein sequence ID" value="KAF2889842.1"/>
    <property type="molecule type" value="Genomic_DNA"/>
</dbReference>
<organism evidence="1 2">
    <name type="scientific">Ignelater luminosus</name>
    <name type="common">Cucubano</name>
    <name type="synonym">Pyrophorus luminosus</name>
    <dbReference type="NCBI Taxonomy" id="2038154"/>
    <lineage>
        <taxon>Eukaryota</taxon>
        <taxon>Metazoa</taxon>
        <taxon>Ecdysozoa</taxon>
        <taxon>Arthropoda</taxon>
        <taxon>Hexapoda</taxon>
        <taxon>Insecta</taxon>
        <taxon>Pterygota</taxon>
        <taxon>Neoptera</taxon>
        <taxon>Endopterygota</taxon>
        <taxon>Coleoptera</taxon>
        <taxon>Polyphaga</taxon>
        <taxon>Elateriformia</taxon>
        <taxon>Elateroidea</taxon>
        <taxon>Elateridae</taxon>
        <taxon>Agrypninae</taxon>
        <taxon>Pyrophorini</taxon>
        <taxon>Ignelater</taxon>
    </lineage>
</organism>
<evidence type="ECO:0008006" key="3">
    <source>
        <dbReference type="Google" id="ProtNLM"/>
    </source>
</evidence>
<dbReference type="Proteomes" id="UP000801492">
    <property type="component" value="Unassembled WGS sequence"/>
</dbReference>
<dbReference type="Gene3D" id="3.15.10.30">
    <property type="entry name" value="Haemolymph juvenile hormone binding protein"/>
    <property type="match status" value="1"/>
</dbReference>
<dbReference type="AlphaFoldDB" id="A0A8K0G628"/>
<accession>A0A8K0G628</accession>
<evidence type="ECO:0000313" key="2">
    <source>
        <dbReference type="Proteomes" id="UP000801492"/>
    </source>
</evidence>
<dbReference type="PANTHER" id="PTHR11008:SF32">
    <property type="entry name" value="CIRCADIAN CLOCK-CONTROLLED PROTEIN DAYWAKE-RELATED"/>
    <property type="match status" value="1"/>
</dbReference>
<keyword evidence="2" id="KW-1185">Reference proteome</keyword>
<sequence>MIDDKAANNQTKLFRTHCLRPHASNLPRCYTDDPKLTLNECVLRAFNEIRPIASNGIEDIGLPPINPLIIPEIFMHLDTSMANFTVTVFNYTVGGMNNYDIKDFQYDSETMTYRFRIEFETVPMSGSIKINGHIINVPIVGNAYANCAF</sequence>
<dbReference type="OrthoDB" id="8185598at2759"/>
<reference evidence="1" key="1">
    <citation type="submission" date="2019-08" db="EMBL/GenBank/DDBJ databases">
        <title>The genome of the North American firefly Photinus pyralis.</title>
        <authorList>
            <consortium name="Photinus pyralis genome working group"/>
            <person name="Fallon T.R."/>
            <person name="Sander Lower S.E."/>
            <person name="Weng J.-K."/>
        </authorList>
    </citation>
    <scope>NUCLEOTIDE SEQUENCE</scope>
    <source>
        <strain evidence="1">TRF0915ILg1</strain>
        <tissue evidence="1">Whole body</tissue>
    </source>
</reference>
<proteinExistence type="predicted"/>
<name>A0A8K0G628_IGNLU</name>
<evidence type="ECO:0000313" key="1">
    <source>
        <dbReference type="EMBL" id="KAF2889842.1"/>
    </source>
</evidence>
<dbReference type="Pfam" id="PF06585">
    <property type="entry name" value="JHBP"/>
    <property type="match status" value="1"/>
</dbReference>
<feature type="non-terminal residue" evidence="1">
    <location>
        <position position="1"/>
    </location>
</feature>
<comment type="caution">
    <text evidence="1">The sequence shown here is derived from an EMBL/GenBank/DDBJ whole genome shotgun (WGS) entry which is preliminary data.</text>
</comment>
<dbReference type="PANTHER" id="PTHR11008">
    <property type="entry name" value="PROTEIN TAKEOUT-LIKE PROTEIN"/>
    <property type="match status" value="1"/>
</dbReference>
<gene>
    <name evidence="1" type="ORF">ILUMI_16331</name>
</gene>